<accession>A0ABX2FVF8</accession>
<sequence length="119" mass="13094">MKWLFFLLLPITSHGQALTGRSVAGEVYAREQVRRIVSEPVGVTTTVLPTKQVAVAVAEAILFPIYGQRTIVNERPYEVYRIDGCWYIGGTLPAGYDGGTFEIVLKSADGQVLRLTHGK</sequence>
<gene>
    <name evidence="2" type="ORF">HNP98_004035</name>
</gene>
<organism evidence="2 3">
    <name type="scientific">Hymenobacter caeli</name>
    <dbReference type="NCBI Taxonomy" id="2735894"/>
    <lineage>
        <taxon>Bacteria</taxon>
        <taxon>Pseudomonadati</taxon>
        <taxon>Bacteroidota</taxon>
        <taxon>Cytophagia</taxon>
        <taxon>Cytophagales</taxon>
        <taxon>Hymenobacteraceae</taxon>
        <taxon>Hymenobacter</taxon>
    </lineage>
</organism>
<dbReference type="RefSeq" id="WP_173811943.1">
    <property type="nucleotide sequence ID" value="NZ_JABSNP010000027.1"/>
</dbReference>
<evidence type="ECO:0000313" key="2">
    <source>
        <dbReference type="EMBL" id="NRT21190.1"/>
    </source>
</evidence>
<comment type="caution">
    <text evidence="2">The sequence shown here is derived from an EMBL/GenBank/DDBJ whole genome shotgun (WGS) entry which is preliminary data.</text>
</comment>
<dbReference type="Pfam" id="PF15631">
    <property type="entry name" value="Imm-NTF2-2"/>
    <property type="match status" value="1"/>
</dbReference>
<protein>
    <recommendedName>
        <fullName evidence="1">NTF2 fold domain-containing protein</fullName>
    </recommendedName>
</protein>
<name>A0ABX2FVF8_9BACT</name>
<evidence type="ECO:0000313" key="3">
    <source>
        <dbReference type="Proteomes" id="UP000779507"/>
    </source>
</evidence>
<keyword evidence="3" id="KW-1185">Reference proteome</keyword>
<dbReference type="InterPro" id="IPR028921">
    <property type="entry name" value="NTF2_fold_dom"/>
</dbReference>
<evidence type="ECO:0000259" key="1">
    <source>
        <dbReference type="Pfam" id="PF15631"/>
    </source>
</evidence>
<feature type="domain" description="NTF2 fold" evidence="1">
    <location>
        <begin position="54"/>
        <end position="119"/>
    </location>
</feature>
<reference evidence="2 3" key="1">
    <citation type="submission" date="2020-05" db="EMBL/GenBank/DDBJ databases">
        <title>Genomic Encyclopedia of Type Strains, Phase IV (KMG-V): Genome sequencing to study the core and pangenomes of soil and plant-associated prokaryotes.</title>
        <authorList>
            <person name="Whitman W."/>
        </authorList>
    </citation>
    <scope>NUCLEOTIDE SEQUENCE [LARGE SCALE GENOMIC DNA]</scope>
    <source>
        <strain evidence="2 3">9A</strain>
    </source>
</reference>
<dbReference type="EMBL" id="JABSNP010000027">
    <property type="protein sequence ID" value="NRT21190.1"/>
    <property type="molecule type" value="Genomic_DNA"/>
</dbReference>
<proteinExistence type="predicted"/>
<dbReference type="Proteomes" id="UP000779507">
    <property type="component" value="Unassembled WGS sequence"/>
</dbReference>